<evidence type="ECO:0008006" key="5">
    <source>
        <dbReference type="Google" id="ProtNLM"/>
    </source>
</evidence>
<proteinExistence type="predicted"/>
<name>A0ABP9SJC6_9ACTN</name>
<reference evidence="4" key="1">
    <citation type="journal article" date="2019" name="Int. J. Syst. Evol. Microbiol.">
        <title>The Global Catalogue of Microorganisms (GCM) 10K type strain sequencing project: providing services to taxonomists for standard genome sequencing and annotation.</title>
        <authorList>
            <consortium name="The Broad Institute Genomics Platform"/>
            <consortium name="The Broad Institute Genome Sequencing Center for Infectious Disease"/>
            <person name="Wu L."/>
            <person name="Ma J."/>
        </authorList>
    </citation>
    <scope>NUCLEOTIDE SEQUENCE [LARGE SCALE GENOMIC DNA]</scope>
    <source>
        <strain evidence="4">JCM 18304</strain>
    </source>
</reference>
<feature type="transmembrane region" description="Helical" evidence="2">
    <location>
        <begin position="430"/>
        <end position="448"/>
    </location>
</feature>
<comment type="caution">
    <text evidence="3">The sequence shown here is derived from an EMBL/GenBank/DDBJ whole genome shotgun (WGS) entry which is preliminary data.</text>
</comment>
<feature type="transmembrane region" description="Helical" evidence="2">
    <location>
        <begin position="34"/>
        <end position="51"/>
    </location>
</feature>
<feature type="transmembrane region" description="Helical" evidence="2">
    <location>
        <begin position="234"/>
        <end position="256"/>
    </location>
</feature>
<evidence type="ECO:0000313" key="4">
    <source>
        <dbReference type="Proteomes" id="UP001501570"/>
    </source>
</evidence>
<feature type="transmembrane region" description="Helical" evidence="2">
    <location>
        <begin position="329"/>
        <end position="354"/>
    </location>
</feature>
<feature type="transmembrane region" description="Helical" evidence="2">
    <location>
        <begin position="494"/>
        <end position="514"/>
    </location>
</feature>
<feature type="transmembrane region" description="Helical" evidence="2">
    <location>
        <begin position="405"/>
        <end position="424"/>
    </location>
</feature>
<dbReference type="EMBL" id="BAABJQ010000024">
    <property type="protein sequence ID" value="GAA5195692.1"/>
    <property type="molecule type" value="Genomic_DNA"/>
</dbReference>
<keyword evidence="2" id="KW-0812">Transmembrane</keyword>
<feature type="transmembrane region" description="Helical" evidence="2">
    <location>
        <begin position="268"/>
        <end position="287"/>
    </location>
</feature>
<evidence type="ECO:0000256" key="2">
    <source>
        <dbReference type="SAM" id="Phobius"/>
    </source>
</evidence>
<dbReference type="Proteomes" id="UP001501570">
    <property type="component" value="Unassembled WGS sequence"/>
</dbReference>
<feature type="transmembrane region" description="Helical" evidence="2">
    <location>
        <begin position="299"/>
        <end position="317"/>
    </location>
</feature>
<feature type="transmembrane region" description="Helical" evidence="2">
    <location>
        <begin position="366"/>
        <end position="385"/>
    </location>
</feature>
<feature type="transmembrane region" description="Helical" evidence="2">
    <location>
        <begin position="80"/>
        <end position="100"/>
    </location>
</feature>
<dbReference type="RefSeq" id="WP_345635762.1">
    <property type="nucleotide sequence ID" value="NZ_BAABJQ010000024.1"/>
</dbReference>
<evidence type="ECO:0000256" key="1">
    <source>
        <dbReference type="SAM" id="MobiDB-lite"/>
    </source>
</evidence>
<feature type="compositionally biased region" description="Basic and acidic residues" evidence="1">
    <location>
        <begin position="1"/>
        <end position="11"/>
    </location>
</feature>
<feature type="transmembrane region" description="Helical" evidence="2">
    <location>
        <begin position="136"/>
        <end position="153"/>
    </location>
</feature>
<feature type="transmembrane region" description="Helical" evidence="2">
    <location>
        <begin position="469"/>
        <end position="488"/>
    </location>
</feature>
<protein>
    <recommendedName>
        <fullName evidence="5">Dolichyl-phosphate-mannose-protein mannosyltransferase</fullName>
    </recommendedName>
</protein>
<accession>A0ABP9SJC6</accession>
<evidence type="ECO:0000313" key="3">
    <source>
        <dbReference type="EMBL" id="GAA5195692.1"/>
    </source>
</evidence>
<gene>
    <name evidence="3" type="ORF">GCM10023322_62940</name>
</gene>
<sequence length="656" mass="69469">MTTILDREKTQRIPVSRSPGSRHRRAGSRFRPEVLAGLIALAWALPAATHLVGADLLLPPVVLVATASLLRAGRGLLDRLMLALFLLFGAACAGGLLLSVWPWGLAPVPVAGSALTLLAVLGTVTRRRPRLPRPTIADAASVAAAGVIALYLARPYLRSDLAGRIGLAMAGEDLTRHVTVFDGIRQVHGYLFLHSDEAQRYVYSGMIRYPQGFHFVSALLDGFLPQHDASAVTAFNHLIGFHVAGYGLMALSILWAAQWVGGRLLSSYWRWVPVVVALSALLIKGELTADFVDGYPSEIAGMALMAALIAVLARPVAARRTQLLMVGSLLVALGFTYYLFLPGMGLAAVVWLVMRRRRLPRLAFTVPVAVVAGGLALLPLAMGVLGGGQTESLKAAAGAHNSRAALIALTLAVAAGVLGAAGRCPAVWRLYRWAALSLLAFAFLLGAYQKLTTGHTGYYFEKSLHGAQVVLLIGLGSLATLLPVPVARRARSRIALALPSLLLAASIGAGLGLVRGDSPYRPMMSGPEGNWGAAWESGRMAPKHLGALATQLIAAYRTHPGTVTLLLSDDAYSNYSVSLFAATLERNAGTPISRGFYIGRLPGASPDAIRDMILRIGVPITAVITSTRLLGVVNQLRLDDPGQRIDSIDLTGSPAQ</sequence>
<feature type="region of interest" description="Disordered" evidence="1">
    <location>
        <begin position="1"/>
        <end position="27"/>
    </location>
</feature>
<keyword evidence="2" id="KW-1133">Transmembrane helix</keyword>
<keyword evidence="2" id="KW-0472">Membrane</keyword>
<feature type="transmembrane region" description="Helical" evidence="2">
    <location>
        <begin position="106"/>
        <end position="124"/>
    </location>
</feature>
<organism evidence="3 4">
    <name type="scientific">Rugosimonospora acidiphila</name>
    <dbReference type="NCBI Taxonomy" id="556531"/>
    <lineage>
        <taxon>Bacteria</taxon>
        <taxon>Bacillati</taxon>
        <taxon>Actinomycetota</taxon>
        <taxon>Actinomycetes</taxon>
        <taxon>Micromonosporales</taxon>
        <taxon>Micromonosporaceae</taxon>
        <taxon>Rugosimonospora</taxon>
    </lineage>
</organism>
<keyword evidence="4" id="KW-1185">Reference proteome</keyword>